<dbReference type="AlphaFoldDB" id="A0A9P6H1I9"/>
<name>A0A9P6H1I9_9AGAM</name>
<feature type="signal peptide" evidence="2">
    <location>
        <begin position="1"/>
        <end position="25"/>
    </location>
</feature>
<feature type="transmembrane region" description="Helical" evidence="1">
    <location>
        <begin position="512"/>
        <end position="533"/>
    </location>
</feature>
<gene>
    <name evidence="3" type="ORF">BJ322DRAFT_1025737</name>
</gene>
<feature type="transmembrane region" description="Helical" evidence="1">
    <location>
        <begin position="227"/>
        <end position="248"/>
    </location>
</feature>
<feature type="transmembrane region" description="Helical" evidence="1">
    <location>
        <begin position="195"/>
        <end position="215"/>
    </location>
</feature>
<comment type="caution">
    <text evidence="3">The sequence shown here is derived from an EMBL/GenBank/DDBJ whole genome shotgun (WGS) entry which is preliminary data.</text>
</comment>
<protein>
    <submittedName>
        <fullName evidence="3">Uncharacterized protein</fullName>
    </submittedName>
</protein>
<reference evidence="3" key="2">
    <citation type="submission" date="2020-11" db="EMBL/GenBank/DDBJ databases">
        <authorList>
            <consortium name="DOE Joint Genome Institute"/>
            <person name="Kuo A."/>
            <person name="Miyauchi S."/>
            <person name="Kiss E."/>
            <person name="Drula E."/>
            <person name="Kohler A."/>
            <person name="Sanchez-Garcia M."/>
            <person name="Andreopoulos B."/>
            <person name="Barry K.W."/>
            <person name="Bonito G."/>
            <person name="Buee M."/>
            <person name="Carver A."/>
            <person name="Chen C."/>
            <person name="Cichocki N."/>
            <person name="Clum A."/>
            <person name="Culley D."/>
            <person name="Crous P.W."/>
            <person name="Fauchery L."/>
            <person name="Girlanda M."/>
            <person name="Hayes R."/>
            <person name="Keri Z."/>
            <person name="Labutti K."/>
            <person name="Lipzen A."/>
            <person name="Lombard V."/>
            <person name="Magnuson J."/>
            <person name="Maillard F."/>
            <person name="Morin E."/>
            <person name="Murat C."/>
            <person name="Nolan M."/>
            <person name="Ohm R."/>
            <person name="Pangilinan J."/>
            <person name="Pereira M."/>
            <person name="Perotto S."/>
            <person name="Peter M."/>
            <person name="Riley R."/>
            <person name="Sitrit Y."/>
            <person name="Stielow B."/>
            <person name="Szollosi G."/>
            <person name="Zifcakova L."/>
            <person name="Stursova M."/>
            <person name="Spatafora J.W."/>
            <person name="Tedersoo L."/>
            <person name="Vaario L.-M."/>
            <person name="Yamada A."/>
            <person name="Yan M."/>
            <person name="Wang P."/>
            <person name="Xu J."/>
            <person name="Bruns T."/>
            <person name="Baldrian P."/>
            <person name="Vilgalys R."/>
            <person name="Henrissat B."/>
            <person name="Grigoriev I.V."/>
            <person name="Hibbett D."/>
            <person name="Nagy L.G."/>
            <person name="Martin F.M."/>
        </authorList>
    </citation>
    <scope>NUCLEOTIDE SEQUENCE</scope>
    <source>
        <strain evidence="3">UH-Tt-Lm1</strain>
    </source>
</reference>
<feature type="chain" id="PRO_5040138003" evidence="2">
    <location>
        <begin position="26"/>
        <end position="594"/>
    </location>
</feature>
<accession>A0A9P6H1I9</accession>
<organism evidence="3 4">
    <name type="scientific">Thelephora terrestris</name>
    <dbReference type="NCBI Taxonomy" id="56493"/>
    <lineage>
        <taxon>Eukaryota</taxon>
        <taxon>Fungi</taxon>
        <taxon>Dikarya</taxon>
        <taxon>Basidiomycota</taxon>
        <taxon>Agaricomycotina</taxon>
        <taxon>Agaricomycetes</taxon>
        <taxon>Thelephorales</taxon>
        <taxon>Thelephoraceae</taxon>
        <taxon>Thelephora</taxon>
    </lineage>
</organism>
<keyword evidence="4" id="KW-1185">Reference proteome</keyword>
<proteinExistence type="predicted"/>
<feature type="transmembrane region" description="Helical" evidence="1">
    <location>
        <begin position="456"/>
        <end position="479"/>
    </location>
</feature>
<evidence type="ECO:0000313" key="3">
    <source>
        <dbReference type="EMBL" id="KAF9777476.1"/>
    </source>
</evidence>
<feature type="transmembrane region" description="Helical" evidence="1">
    <location>
        <begin position="563"/>
        <end position="588"/>
    </location>
</feature>
<evidence type="ECO:0000256" key="2">
    <source>
        <dbReference type="SAM" id="SignalP"/>
    </source>
</evidence>
<evidence type="ECO:0000313" key="4">
    <source>
        <dbReference type="Proteomes" id="UP000736335"/>
    </source>
</evidence>
<keyword evidence="1" id="KW-1133">Transmembrane helix</keyword>
<dbReference type="Proteomes" id="UP000736335">
    <property type="component" value="Unassembled WGS sequence"/>
</dbReference>
<reference evidence="3" key="1">
    <citation type="journal article" date="2020" name="Nat. Commun.">
        <title>Large-scale genome sequencing of mycorrhizal fungi provides insights into the early evolution of symbiotic traits.</title>
        <authorList>
            <person name="Miyauchi S."/>
            <person name="Kiss E."/>
            <person name="Kuo A."/>
            <person name="Drula E."/>
            <person name="Kohler A."/>
            <person name="Sanchez-Garcia M."/>
            <person name="Morin E."/>
            <person name="Andreopoulos B."/>
            <person name="Barry K.W."/>
            <person name="Bonito G."/>
            <person name="Buee M."/>
            <person name="Carver A."/>
            <person name="Chen C."/>
            <person name="Cichocki N."/>
            <person name="Clum A."/>
            <person name="Culley D."/>
            <person name="Crous P.W."/>
            <person name="Fauchery L."/>
            <person name="Girlanda M."/>
            <person name="Hayes R.D."/>
            <person name="Keri Z."/>
            <person name="LaButti K."/>
            <person name="Lipzen A."/>
            <person name="Lombard V."/>
            <person name="Magnuson J."/>
            <person name="Maillard F."/>
            <person name="Murat C."/>
            <person name="Nolan M."/>
            <person name="Ohm R.A."/>
            <person name="Pangilinan J."/>
            <person name="Pereira M.F."/>
            <person name="Perotto S."/>
            <person name="Peter M."/>
            <person name="Pfister S."/>
            <person name="Riley R."/>
            <person name="Sitrit Y."/>
            <person name="Stielow J.B."/>
            <person name="Szollosi G."/>
            <person name="Zifcakova L."/>
            <person name="Stursova M."/>
            <person name="Spatafora J.W."/>
            <person name="Tedersoo L."/>
            <person name="Vaario L.M."/>
            <person name="Yamada A."/>
            <person name="Yan M."/>
            <person name="Wang P."/>
            <person name="Xu J."/>
            <person name="Bruns T."/>
            <person name="Baldrian P."/>
            <person name="Vilgalys R."/>
            <person name="Dunand C."/>
            <person name="Henrissat B."/>
            <person name="Grigoriev I.V."/>
            <person name="Hibbett D."/>
            <person name="Nagy L.G."/>
            <person name="Martin F.M."/>
        </authorList>
    </citation>
    <scope>NUCLEOTIDE SEQUENCE</scope>
    <source>
        <strain evidence="3">UH-Tt-Lm1</strain>
    </source>
</reference>
<keyword evidence="2" id="KW-0732">Signal</keyword>
<dbReference type="EMBL" id="WIUZ02000037">
    <property type="protein sequence ID" value="KAF9777476.1"/>
    <property type="molecule type" value="Genomic_DNA"/>
</dbReference>
<sequence>MRSSPSTYAVALILQFVIHPQCVLAVNLGACCGKLQGPPPPNITDLPPGPGPPPLNVSYEQCLMVCGAGMGDVNWQDFSQNFGAWFLPWISLMFQIPFGAEQPLDDALSFFITMGTPALAAYSLQITHLNKYWIHREFLDVKYANSKLIPTALAAFHHIPVRIEHQPPFLHSLIVLPENDAFWSHLAAANKTRRWSVPLVMSYILVIFSVILTTIGPLTSPPGSTGYSIAAVWTFLLPLVIGWLHVGCEPEPSHLRKSLEAANQKSWVSTGCRDHPTPTNIMAIEFAKADAVASKDELKPVPVFNYARAFSTPMVAEVVLGLMKNAAENAKQKLPVGSSVGGGIPGWVESDNGQIYPGNRAGTTAEVIDYCTRVLQQPERNRDSITPLDIQSIEMTDATYPPHGYGLITPSRWAPGIWRRVFIASTLALGLQWGTAGAAVFIHYKSPPVGLGCRSLSFLLYAMTGTLSFFLFLASSILAHMSRPPQGRMPTQSRSRTCWTAGANVCRWLGKFTAIASAVGIMLICFFIVTGAFDSCFCNSTTFDRGRQLIIIDGMNAVPNPSLLFWIGGLVVAFLTSILFGFSMYMGLPPRRYE</sequence>
<keyword evidence="1" id="KW-0472">Membrane</keyword>
<dbReference type="OrthoDB" id="5392263at2759"/>
<evidence type="ECO:0000256" key="1">
    <source>
        <dbReference type="SAM" id="Phobius"/>
    </source>
</evidence>
<feature type="transmembrane region" description="Helical" evidence="1">
    <location>
        <begin position="421"/>
        <end position="444"/>
    </location>
</feature>
<keyword evidence="1" id="KW-0812">Transmembrane</keyword>